<evidence type="ECO:0000313" key="2">
    <source>
        <dbReference type="EMBL" id="AOZ90522.1"/>
    </source>
</evidence>
<evidence type="ECO:0000313" key="3">
    <source>
        <dbReference type="Proteomes" id="UP000177709"/>
    </source>
</evidence>
<keyword evidence="1" id="KW-0472">Membrane</keyword>
<reference evidence="2 3" key="1">
    <citation type="submission" date="2016-10" db="EMBL/GenBank/DDBJ databases">
        <title>Whole genome sequence of hyper active fibrinolysis bacterium Bacillus pumilus strain VV3 isolated from fermented rice.</title>
        <authorList>
            <person name="Mariadas V.A."/>
            <person name="Vijayaraghavan P."/>
            <person name="Dhandapani V."/>
        </authorList>
    </citation>
    <scope>NUCLEOTIDE SEQUENCE [LARGE SCALE GENOMIC DNA]</scope>
    <source>
        <strain evidence="2 3">VV3</strain>
    </source>
</reference>
<proteinExistence type="predicted"/>
<dbReference type="RefSeq" id="WP_071169146.1">
    <property type="nucleotide sequence ID" value="NZ_CP017786.1"/>
</dbReference>
<evidence type="ECO:0000256" key="1">
    <source>
        <dbReference type="SAM" id="Phobius"/>
    </source>
</evidence>
<organism evidence="2 3">
    <name type="scientific">Bacillus xiamenensis</name>
    <dbReference type="NCBI Taxonomy" id="1178537"/>
    <lineage>
        <taxon>Bacteria</taxon>
        <taxon>Bacillati</taxon>
        <taxon>Bacillota</taxon>
        <taxon>Bacilli</taxon>
        <taxon>Bacillales</taxon>
        <taxon>Bacillaceae</taxon>
        <taxon>Bacillus</taxon>
    </lineage>
</organism>
<protein>
    <submittedName>
        <fullName evidence="2">Uncharacterized protein</fullName>
    </submittedName>
</protein>
<dbReference type="EMBL" id="CP017786">
    <property type="protein sequence ID" value="AOZ90522.1"/>
    <property type="molecule type" value="Genomic_DNA"/>
</dbReference>
<keyword evidence="1" id="KW-1133">Transmembrane helix</keyword>
<sequence length="193" mass="22449">MNVYELISSIVTAMIWPILIIIVIAMLKKPITNLIQDIATIKYGGFELNFIRNKLEEIQEGLKFENGSNLEIDENKGVKNIKMESSEKKIEKNRSVYESLNSLDMEILELYFTVDRKAAHKKQIADLDIPSLITYLQERKVINSKIAKIITDTRKLPDYFSKPLTKDVELQFTKTCEDLSRYLNAIKQLKRYK</sequence>
<keyword evidence="1" id="KW-0812">Transmembrane</keyword>
<name>A0AAC9IJA9_9BACI</name>
<dbReference type="Proteomes" id="UP000177709">
    <property type="component" value="Chromosome"/>
</dbReference>
<dbReference type="KEGG" id="bxi:BK049_18400"/>
<dbReference type="AlphaFoldDB" id="A0AAC9IJA9"/>
<feature type="transmembrane region" description="Helical" evidence="1">
    <location>
        <begin position="6"/>
        <end position="27"/>
    </location>
</feature>
<gene>
    <name evidence="2" type="ORF">BK049_18400</name>
</gene>
<accession>A0AAC9IJA9</accession>